<dbReference type="InterPro" id="IPR036250">
    <property type="entry name" value="AcylCo_DH-like_C"/>
</dbReference>
<dbReference type="Gene3D" id="2.40.110.10">
    <property type="entry name" value="Butyryl-CoA Dehydrogenase, subunit A, domain 2"/>
    <property type="match status" value="1"/>
</dbReference>
<comment type="caution">
    <text evidence="11">The sequence shown here is derived from an EMBL/GenBank/DDBJ whole genome shotgun (WGS) entry which is preliminary data.</text>
</comment>
<proteinExistence type="inferred from homology"/>
<evidence type="ECO:0000256" key="5">
    <source>
        <dbReference type="ARBA" id="ARBA00023002"/>
    </source>
</evidence>
<dbReference type="PANTHER" id="PTHR48083:SF2">
    <property type="entry name" value="MEDIUM-CHAIN SPECIFIC ACYL-COA DEHYDROGENASE, MITOCHONDRIAL"/>
    <property type="match status" value="1"/>
</dbReference>
<evidence type="ECO:0000256" key="6">
    <source>
        <dbReference type="RuleBase" id="RU362125"/>
    </source>
</evidence>
<evidence type="ECO:0000256" key="2">
    <source>
        <dbReference type="ARBA" id="ARBA00009347"/>
    </source>
</evidence>
<dbReference type="Pfam" id="PF02771">
    <property type="entry name" value="Acyl-CoA_dh_N"/>
    <property type="match status" value="1"/>
</dbReference>
<comment type="similarity">
    <text evidence="2 6">Belongs to the acyl-CoA dehydrogenase family.</text>
</comment>
<evidence type="ECO:0000259" key="8">
    <source>
        <dbReference type="Pfam" id="PF00441"/>
    </source>
</evidence>
<dbReference type="SUPFAM" id="SSF56645">
    <property type="entry name" value="Acyl-CoA dehydrogenase NM domain-like"/>
    <property type="match status" value="1"/>
</dbReference>
<feature type="domain" description="Acyl-CoA dehydrogenase/oxidase C-terminal" evidence="8">
    <location>
        <begin position="247"/>
        <end position="392"/>
    </location>
</feature>
<keyword evidence="4 6" id="KW-0274">FAD</keyword>
<reference evidence="11 12" key="1">
    <citation type="submission" date="2023-05" db="EMBL/GenBank/DDBJ databases">
        <title>Streptantibioticus silvisoli sp. nov., acidotolerant actinomycetes 1 from pine litter.</title>
        <authorList>
            <person name="Swiecimska M."/>
            <person name="Golinska P."/>
            <person name="Sangal V."/>
            <person name="Wachnowicz B."/>
            <person name="Goodfellow M."/>
        </authorList>
    </citation>
    <scope>NUCLEOTIDE SEQUENCE [LARGE SCALE GENOMIC DNA]</scope>
    <source>
        <strain evidence="11 12">DSM 42109</strain>
    </source>
</reference>
<feature type="domain" description="Acyl-CoA oxidase/dehydrogenase middle" evidence="9">
    <location>
        <begin position="137"/>
        <end position="228"/>
    </location>
</feature>
<dbReference type="SUPFAM" id="SSF47203">
    <property type="entry name" value="Acyl-CoA dehydrogenase C-terminal domain-like"/>
    <property type="match status" value="1"/>
</dbReference>
<dbReference type="InterPro" id="IPR006091">
    <property type="entry name" value="Acyl-CoA_Oxase/DH_mid-dom"/>
</dbReference>
<gene>
    <name evidence="11" type="ORF">NMN56_005475</name>
</gene>
<dbReference type="Proteomes" id="UP001214441">
    <property type="component" value="Unassembled WGS sequence"/>
</dbReference>
<evidence type="ECO:0000313" key="12">
    <source>
        <dbReference type="Proteomes" id="UP001214441"/>
    </source>
</evidence>
<dbReference type="Gene3D" id="1.10.540.10">
    <property type="entry name" value="Acyl-CoA dehydrogenase/oxidase, N-terminal domain"/>
    <property type="match status" value="1"/>
</dbReference>
<dbReference type="Gene3D" id="1.20.140.10">
    <property type="entry name" value="Butyryl-CoA Dehydrogenase, subunit A, domain 3"/>
    <property type="match status" value="1"/>
</dbReference>
<feature type="domain" description="Acyl-CoA dehydrogenase/oxidase N-terminal" evidence="10">
    <location>
        <begin position="18"/>
        <end position="130"/>
    </location>
</feature>
<dbReference type="InterPro" id="IPR009100">
    <property type="entry name" value="AcylCoA_DH/oxidase_NM_dom_sf"/>
</dbReference>
<dbReference type="EMBL" id="JANCPR020000004">
    <property type="protein sequence ID" value="MDJ1131414.1"/>
    <property type="molecule type" value="Genomic_DNA"/>
</dbReference>
<feature type="region of interest" description="Disordered" evidence="7">
    <location>
        <begin position="398"/>
        <end position="417"/>
    </location>
</feature>
<dbReference type="Pfam" id="PF02770">
    <property type="entry name" value="Acyl-CoA_dh_M"/>
    <property type="match status" value="1"/>
</dbReference>
<evidence type="ECO:0000259" key="9">
    <source>
        <dbReference type="Pfam" id="PF02770"/>
    </source>
</evidence>
<keyword evidence="12" id="KW-1185">Reference proteome</keyword>
<dbReference type="InterPro" id="IPR037069">
    <property type="entry name" value="AcylCoA_DH/ox_N_sf"/>
</dbReference>
<accession>A0ABT6ZQW7</accession>
<dbReference type="InterPro" id="IPR046373">
    <property type="entry name" value="Acyl-CoA_Oxase/DH_mid-dom_sf"/>
</dbReference>
<dbReference type="PANTHER" id="PTHR48083">
    <property type="entry name" value="MEDIUM-CHAIN SPECIFIC ACYL-COA DEHYDROGENASE, MITOCHONDRIAL-RELATED"/>
    <property type="match status" value="1"/>
</dbReference>
<comment type="cofactor">
    <cofactor evidence="1 6">
        <name>FAD</name>
        <dbReference type="ChEBI" id="CHEBI:57692"/>
    </cofactor>
</comment>
<keyword evidence="5 6" id="KW-0560">Oxidoreductase</keyword>
<dbReference type="Pfam" id="PF00441">
    <property type="entry name" value="Acyl-CoA_dh_1"/>
    <property type="match status" value="1"/>
</dbReference>
<protein>
    <submittedName>
        <fullName evidence="11">Acyl-CoA dehydrogenase family protein</fullName>
    </submittedName>
</protein>
<dbReference type="RefSeq" id="WP_274039234.1">
    <property type="nucleotide sequence ID" value="NZ_JANCPR020000004.1"/>
</dbReference>
<evidence type="ECO:0000256" key="7">
    <source>
        <dbReference type="SAM" id="MobiDB-lite"/>
    </source>
</evidence>
<dbReference type="InterPro" id="IPR050741">
    <property type="entry name" value="Acyl-CoA_dehydrogenase"/>
</dbReference>
<organism evidence="11 12">
    <name type="scientific">Streptomyces iconiensis</name>
    <dbReference type="NCBI Taxonomy" id="1384038"/>
    <lineage>
        <taxon>Bacteria</taxon>
        <taxon>Bacillati</taxon>
        <taxon>Actinomycetota</taxon>
        <taxon>Actinomycetes</taxon>
        <taxon>Kitasatosporales</taxon>
        <taxon>Streptomycetaceae</taxon>
        <taxon>Streptomyces</taxon>
    </lineage>
</organism>
<sequence>MENAEMDSGVTAHFATAHRAQLASFRSFVSTELEPLWRELGEPTAENLPPDIKRHVRRRSAELGFYAPEYPGRLGGGDQPMTVAALLRHAAGRSTCPLAHAAMAGSEGPTWLLTHGTPEQQDQYLAPLIRAQAMRSTAITEPGTGSDMFRLATTARRVGEGWLLNGHKIFLGNLDRVDHILVFAQNEEAGADRSVVFIVAAGTEGLQVRQSFQGMSGEPLFELRLTEVRLPEGAVLGGPGHAHLAMAQAMTTQPIARVLAAAECNGLAEQALMLALAHAKERSAFGQLIGSFQHVQELLVEARTEVEQSKLLTLTCARRHADEGEIPHEHASMAKNVAARTFSRTVDRALQVLGGRGWMKGHPLEYLYRYARMMPLVGGTTEIHKVIIAHALGLGSGQARPSSAVPEDPWGIPGQAT</sequence>
<dbReference type="CDD" id="cd00567">
    <property type="entry name" value="ACAD"/>
    <property type="match status" value="1"/>
</dbReference>
<evidence type="ECO:0000256" key="4">
    <source>
        <dbReference type="ARBA" id="ARBA00022827"/>
    </source>
</evidence>
<dbReference type="InterPro" id="IPR009075">
    <property type="entry name" value="AcylCo_DH/oxidase_C"/>
</dbReference>
<evidence type="ECO:0000256" key="1">
    <source>
        <dbReference type="ARBA" id="ARBA00001974"/>
    </source>
</evidence>
<keyword evidence="3 6" id="KW-0285">Flavoprotein</keyword>
<dbReference type="InterPro" id="IPR013786">
    <property type="entry name" value="AcylCoA_DH/ox_N"/>
</dbReference>
<evidence type="ECO:0000259" key="10">
    <source>
        <dbReference type="Pfam" id="PF02771"/>
    </source>
</evidence>
<evidence type="ECO:0000256" key="3">
    <source>
        <dbReference type="ARBA" id="ARBA00022630"/>
    </source>
</evidence>
<name>A0ABT6ZQW7_9ACTN</name>
<evidence type="ECO:0000313" key="11">
    <source>
        <dbReference type="EMBL" id="MDJ1131414.1"/>
    </source>
</evidence>